<evidence type="ECO:0000256" key="4">
    <source>
        <dbReference type="ARBA" id="ARBA00016475"/>
    </source>
</evidence>
<evidence type="ECO:0000256" key="3">
    <source>
        <dbReference type="ARBA" id="ARBA00006970"/>
    </source>
</evidence>
<comment type="function">
    <text evidence="1">Required for the assembly of the ubiquinol-cytochrome c reductase complex (mitochondrial respiratory chain complex III or cytochrome b-c1 complex), mediating cytochrome b recruitment and probably stabilization within the complex. Thereby, plays an important role in ATP production by mitochondria. Cardiolipin-binding protein, it may also control the cardiolipin composition of mitochondria membranes and their morphology.</text>
</comment>
<dbReference type="GeneTree" id="ENSGT01030000234773"/>
<evidence type="ECO:0000256" key="8">
    <source>
        <dbReference type="ARBA" id="ARBA00023128"/>
    </source>
</evidence>
<evidence type="ECO:0000313" key="13">
    <source>
        <dbReference type="Proteomes" id="UP000265040"/>
    </source>
</evidence>
<evidence type="ECO:0000256" key="10">
    <source>
        <dbReference type="ARBA" id="ARBA00023310"/>
    </source>
</evidence>
<accession>A0A7N5ZPJ5</accession>
<reference evidence="12" key="1">
    <citation type="submission" date="2021-04" db="EMBL/GenBank/DDBJ databases">
        <authorList>
            <consortium name="Wellcome Sanger Institute Data Sharing"/>
        </authorList>
    </citation>
    <scope>NUCLEOTIDE SEQUENCE [LARGE SCALE GENOMIC DNA]</scope>
</reference>
<sequence length="82" mass="9228">MSRLRTVVSSTAIVAVLAFGFGSWFVMTPREEERKVLVKNMPESNPAKMEEMRKRNALMMQVLKEAAQSKDNIARDMGGPVK</sequence>
<dbReference type="GO" id="GO:0006754">
    <property type="term" value="P:ATP biosynthetic process"/>
    <property type="evidence" value="ECO:0007669"/>
    <property type="project" value="UniProtKB-KW"/>
</dbReference>
<organism evidence="12 13">
    <name type="scientific">Anabas testudineus</name>
    <name type="common">Climbing perch</name>
    <name type="synonym">Anthias testudineus</name>
    <dbReference type="NCBI Taxonomy" id="64144"/>
    <lineage>
        <taxon>Eukaryota</taxon>
        <taxon>Metazoa</taxon>
        <taxon>Chordata</taxon>
        <taxon>Craniata</taxon>
        <taxon>Vertebrata</taxon>
        <taxon>Euteleostomi</taxon>
        <taxon>Actinopterygii</taxon>
        <taxon>Neopterygii</taxon>
        <taxon>Teleostei</taxon>
        <taxon>Neoteleostei</taxon>
        <taxon>Acanthomorphata</taxon>
        <taxon>Anabantaria</taxon>
        <taxon>Anabantiformes</taxon>
        <taxon>Anabantoidei</taxon>
        <taxon>Anabantidae</taxon>
        <taxon>Anabas</taxon>
    </lineage>
</organism>
<keyword evidence="5 11" id="KW-0812">Transmembrane</keyword>
<dbReference type="OMA" id="TNENMAR"/>
<reference evidence="12" key="3">
    <citation type="submission" date="2025-09" db="UniProtKB">
        <authorList>
            <consortium name="Ensembl"/>
        </authorList>
    </citation>
    <scope>IDENTIFICATION</scope>
</reference>
<comment type="subcellular location">
    <subcellularLocation>
        <location evidence="2">Mitochondrion inner membrane</location>
        <topology evidence="2">Single-pass membrane protein</topology>
    </subcellularLocation>
</comment>
<dbReference type="InParanoid" id="A0A7N5ZPJ5"/>
<evidence type="ECO:0000256" key="2">
    <source>
        <dbReference type="ARBA" id="ARBA00004434"/>
    </source>
</evidence>
<dbReference type="FunCoup" id="A0A7N5ZPJ5">
    <property type="interactions" value="430"/>
</dbReference>
<evidence type="ECO:0000256" key="1">
    <source>
        <dbReference type="ARBA" id="ARBA00002879"/>
    </source>
</evidence>
<evidence type="ECO:0000256" key="11">
    <source>
        <dbReference type="SAM" id="Phobius"/>
    </source>
</evidence>
<keyword evidence="9 11" id="KW-0472">Membrane</keyword>
<dbReference type="Pfam" id="PF15141">
    <property type="entry name" value="UQCC3"/>
    <property type="match status" value="1"/>
</dbReference>
<dbReference type="InterPro" id="IPR027896">
    <property type="entry name" value="UQCC3"/>
</dbReference>
<dbReference type="PANTHER" id="PTHR36465:SF1">
    <property type="entry name" value="UBIQUINOL-CYTOCHROME-C REDUCTASE COMPLEX ASSEMBLY FACTOR 3"/>
    <property type="match status" value="1"/>
</dbReference>
<dbReference type="OrthoDB" id="9884264at2759"/>
<dbReference type="Proteomes" id="UP000265040">
    <property type="component" value="Chromosome 9"/>
</dbReference>
<gene>
    <name evidence="12" type="primary">UQCC3</name>
</gene>
<dbReference type="GO" id="GO:0034551">
    <property type="term" value="P:mitochondrial respiratory chain complex III assembly"/>
    <property type="evidence" value="ECO:0007669"/>
    <property type="project" value="InterPro"/>
</dbReference>
<evidence type="ECO:0000256" key="9">
    <source>
        <dbReference type="ARBA" id="ARBA00023136"/>
    </source>
</evidence>
<dbReference type="PANTHER" id="PTHR36465">
    <property type="entry name" value="UBIQUINOL-CYTOCHROME-C REDUCTASE COMPLEX ASSEMBLY FACTOR 3"/>
    <property type="match status" value="1"/>
</dbReference>
<keyword evidence="8" id="KW-0496">Mitochondrion</keyword>
<dbReference type="GO" id="GO:0005743">
    <property type="term" value="C:mitochondrial inner membrane"/>
    <property type="evidence" value="ECO:0007669"/>
    <property type="project" value="UniProtKB-SubCell"/>
</dbReference>
<dbReference type="Ensembl" id="ENSATET00000067436.2">
    <property type="protein sequence ID" value="ENSATEP00000036657.1"/>
    <property type="gene ID" value="ENSATEG00000028598.2"/>
</dbReference>
<dbReference type="AlphaFoldDB" id="A0A7N5ZPJ5"/>
<name>A0A7N5ZPJ5_ANATE</name>
<proteinExistence type="inferred from homology"/>
<feature type="transmembrane region" description="Helical" evidence="11">
    <location>
        <begin position="6"/>
        <end position="27"/>
    </location>
</feature>
<keyword evidence="10" id="KW-0066">ATP synthesis</keyword>
<evidence type="ECO:0000256" key="5">
    <source>
        <dbReference type="ARBA" id="ARBA00022692"/>
    </source>
</evidence>
<comment type="similarity">
    <text evidence="3">Belongs to the UQCC3 family.</text>
</comment>
<keyword evidence="7 11" id="KW-1133">Transmembrane helix</keyword>
<keyword evidence="6" id="KW-0999">Mitochondrion inner membrane</keyword>
<evidence type="ECO:0000313" key="12">
    <source>
        <dbReference type="Ensembl" id="ENSATEP00000036657.1"/>
    </source>
</evidence>
<keyword evidence="13" id="KW-1185">Reference proteome</keyword>
<evidence type="ECO:0000256" key="7">
    <source>
        <dbReference type="ARBA" id="ARBA00022989"/>
    </source>
</evidence>
<protein>
    <recommendedName>
        <fullName evidence="4">Ubiquinol-cytochrome-c reductase complex assembly factor 3</fullName>
    </recommendedName>
</protein>
<evidence type="ECO:0000256" key="6">
    <source>
        <dbReference type="ARBA" id="ARBA00022792"/>
    </source>
</evidence>
<reference evidence="12" key="2">
    <citation type="submission" date="2025-08" db="UniProtKB">
        <authorList>
            <consortium name="Ensembl"/>
        </authorList>
    </citation>
    <scope>IDENTIFICATION</scope>
</reference>